<dbReference type="AlphaFoldDB" id="A0A850HC52"/>
<dbReference type="SUPFAM" id="SSF51735">
    <property type="entry name" value="NAD(P)-binding Rossmann-fold domains"/>
    <property type="match status" value="1"/>
</dbReference>
<dbReference type="Pfam" id="PF03720">
    <property type="entry name" value="UDPG_MGDP_dh_C"/>
    <property type="match status" value="1"/>
</dbReference>
<sequence length="433" mass="46598">MSQTVEYADLQPEEDAAFDVAVIGLGYIGLPTAAVLASSGLSVCGVDVSPQVVETVSSGGIHIEETDLDTLVHEVVSSGKLTASLEVPEARYYVLAVPTPLKADNQPCIDYVLSAAETIAPKLVPGTCVIVESTSPVGTTEEVANCIAKLRPDLRIPDASSNDAKDTDFDVAIAYCPERVLPGKILAELVSNDRVIGGLTSACTKQASDLYRHFVKGARLETGARSAEMVKLVENSFRDVNIAFANELSLIADHLEVDVWEIIRLANRHPRVNILQPGPGVGGHCIAVDPWFLVAGAPEQARLTRTAREVNDSKTRHVLDRIKNMMEADPQTKTALLGLAFKANIDDFRESPALEIAEELARDYGERLHIVEPFAEELPGALTDSGAKLVGLGDALAEAEIVVILVDHNAFKHLPQMNLKGHMVYDTRGMLVV</sequence>
<proteinExistence type="inferred from homology"/>
<keyword evidence="1 5" id="KW-0560">Oxidoreductase</keyword>
<evidence type="ECO:0000313" key="5">
    <source>
        <dbReference type="EMBL" id="NVE95733.1"/>
    </source>
</evidence>
<dbReference type="Pfam" id="PF03721">
    <property type="entry name" value="UDPG_MGDP_dh_N"/>
    <property type="match status" value="1"/>
</dbReference>
<dbReference type="EMBL" id="JABWTA010000001">
    <property type="protein sequence ID" value="NVE95733.1"/>
    <property type="molecule type" value="Genomic_DNA"/>
</dbReference>
<dbReference type="SUPFAM" id="SSF48179">
    <property type="entry name" value="6-phosphogluconate dehydrogenase C-terminal domain-like"/>
    <property type="match status" value="1"/>
</dbReference>
<keyword evidence="6" id="KW-1185">Reference proteome</keyword>
<name>A0A850HC52_9SPHN</name>
<dbReference type="PANTHER" id="PTHR43491">
    <property type="entry name" value="UDP-N-ACETYL-D-MANNOSAMINE DEHYDROGENASE"/>
    <property type="match status" value="1"/>
</dbReference>
<feature type="domain" description="UDP-glucose/GDP-mannose dehydrogenase C-terminal" evidence="4">
    <location>
        <begin position="335"/>
        <end position="433"/>
    </location>
</feature>
<evidence type="ECO:0000259" key="4">
    <source>
        <dbReference type="SMART" id="SM00984"/>
    </source>
</evidence>
<dbReference type="InterPro" id="IPR014027">
    <property type="entry name" value="UDP-Glc/GDP-Man_DH_C"/>
</dbReference>
<dbReference type="EC" id="1.1.1.336" evidence="5"/>
<dbReference type="InterPro" id="IPR036220">
    <property type="entry name" value="UDP-Glc/GDP-Man_DH_C_sf"/>
</dbReference>
<dbReference type="InterPro" id="IPR036291">
    <property type="entry name" value="NAD(P)-bd_dom_sf"/>
</dbReference>
<dbReference type="PANTHER" id="PTHR43491:SF1">
    <property type="entry name" value="UDP-N-ACETYL-D-MANNOSAMINE DEHYDROGENASE"/>
    <property type="match status" value="1"/>
</dbReference>
<evidence type="ECO:0000256" key="1">
    <source>
        <dbReference type="ARBA" id="ARBA00023002"/>
    </source>
</evidence>
<gene>
    <name evidence="5" type="primary">wecC</name>
    <name evidence="5" type="ORF">HUO12_12570</name>
</gene>
<reference evidence="5 6" key="1">
    <citation type="submission" date="2020-06" db="EMBL/GenBank/DDBJ databases">
        <title>Altererythrobacter lutimaris sp. nov., a marine bacterium isolated from a tidal flat.</title>
        <authorList>
            <person name="Kim D."/>
            <person name="Yoo Y."/>
            <person name="Kim J.-J."/>
        </authorList>
    </citation>
    <scope>NUCLEOTIDE SEQUENCE [LARGE SCALE GENOMIC DNA]</scope>
    <source>
        <strain evidence="5 6">JGD-16</strain>
    </source>
</reference>
<comment type="similarity">
    <text evidence="3">Belongs to the UDP-glucose/GDP-mannose dehydrogenase family.</text>
</comment>
<dbReference type="Pfam" id="PF00984">
    <property type="entry name" value="UDPG_MGDP_dh"/>
    <property type="match status" value="1"/>
</dbReference>
<organism evidence="5 6">
    <name type="scientific">Altererythrobacter lutimaris</name>
    <dbReference type="NCBI Taxonomy" id="2743979"/>
    <lineage>
        <taxon>Bacteria</taxon>
        <taxon>Pseudomonadati</taxon>
        <taxon>Pseudomonadota</taxon>
        <taxon>Alphaproteobacteria</taxon>
        <taxon>Sphingomonadales</taxon>
        <taxon>Erythrobacteraceae</taxon>
        <taxon>Altererythrobacter</taxon>
    </lineage>
</organism>
<dbReference type="NCBIfam" id="NF008286">
    <property type="entry name" value="PRK11064.1"/>
    <property type="match status" value="1"/>
</dbReference>
<dbReference type="GO" id="GO:0000271">
    <property type="term" value="P:polysaccharide biosynthetic process"/>
    <property type="evidence" value="ECO:0007669"/>
    <property type="project" value="InterPro"/>
</dbReference>
<accession>A0A850HC52</accession>
<evidence type="ECO:0000256" key="2">
    <source>
        <dbReference type="ARBA" id="ARBA00023027"/>
    </source>
</evidence>
<dbReference type="SUPFAM" id="SSF52413">
    <property type="entry name" value="UDP-glucose/GDP-mannose dehydrogenase C-terminal domain"/>
    <property type="match status" value="1"/>
</dbReference>
<dbReference type="GO" id="GO:0016628">
    <property type="term" value="F:oxidoreductase activity, acting on the CH-CH group of donors, NAD or NADP as acceptor"/>
    <property type="evidence" value="ECO:0007669"/>
    <property type="project" value="InterPro"/>
</dbReference>
<dbReference type="InterPro" id="IPR001732">
    <property type="entry name" value="UDP-Glc/GDP-Man_DH_N"/>
</dbReference>
<dbReference type="PIRSF" id="PIRSF500136">
    <property type="entry name" value="UDP_ManNAc_DH"/>
    <property type="match status" value="1"/>
</dbReference>
<dbReference type="Gene3D" id="1.20.5.100">
    <property type="entry name" value="Cytochrome c1, transmembrane anchor, C-terminal"/>
    <property type="match status" value="1"/>
</dbReference>
<dbReference type="RefSeq" id="WP_176273930.1">
    <property type="nucleotide sequence ID" value="NZ_JABWTA010000001.1"/>
</dbReference>
<evidence type="ECO:0000313" key="6">
    <source>
        <dbReference type="Proteomes" id="UP000546031"/>
    </source>
</evidence>
<dbReference type="PIRSF" id="PIRSF000124">
    <property type="entry name" value="UDPglc_GDPman_dh"/>
    <property type="match status" value="1"/>
</dbReference>
<evidence type="ECO:0000256" key="3">
    <source>
        <dbReference type="PIRNR" id="PIRNR000124"/>
    </source>
</evidence>
<dbReference type="SMART" id="SM00984">
    <property type="entry name" value="UDPG_MGDP_dh_C"/>
    <property type="match status" value="1"/>
</dbReference>
<protein>
    <submittedName>
        <fullName evidence="5">UDP-N-acetyl-D-mannosamine dehydrogenase</fullName>
        <ecNumber evidence="5">1.1.1.336</ecNumber>
    </submittedName>
</protein>
<dbReference type="InterPro" id="IPR008927">
    <property type="entry name" value="6-PGluconate_DH-like_C_sf"/>
</dbReference>
<dbReference type="GO" id="GO:0089714">
    <property type="term" value="F:UDP-N-acetyl-D-mannosamine dehydrogenase activity"/>
    <property type="evidence" value="ECO:0007669"/>
    <property type="project" value="UniProtKB-EC"/>
</dbReference>
<dbReference type="InterPro" id="IPR028359">
    <property type="entry name" value="UDP_ManNAc/GlcNAc_DH"/>
</dbReference>
<dbReference type="GO" id="GO:0051287">
    <property type="term" value="F:NAD binding"/>
    <property type="evidence" value="ECO:0007669"/>
    <property type="project" value="InterPro"/>
</dbReference>
<dbReference type="InterPro" id="IPR017476">
    <property type="entry name" value="UDP-Glc/GDP-Man"/>
</dbReference>
<dbReference type="InterPro" id="IPR014026">
    <property type="entry name" value="UDP-Glc/GDP-Man_DH_dimer"/>
</dbReference>
<dbReference type="Proteomes" id="UP000546031">
    <property type="component" value="Unassembled WGS sequence"/>
</dbReference>
<dbReference type="Gene3D" id="3.40.50.720">
    <property type="entry name" value="NAD(P)-binding Rossmann-like Domain"/>
    <property type="match status" value="2"/>
</dbReference>
<keyword evidence="2" id="KW-0520">NAD</keyword>
<dbReference type="NCBIfam" id="TIGR03026">
    <property type="entry name" value="NDP-sugDHase"/>
    <property type="match status" value="1"/>
</dbReference>
<comment type="caution">
    <text evidence="5">The sequence shown here is derived from an EMBL/GenBank/DDBJ whole genome shotgun (WGS) entry which is preliminary data.</text>
</comment>